<evidence type="ECO:0000313" key="1">
    <source>
        <dbReference type="EMBL" id="KKL84466.1"/>
    </source>
</evidence>
<proteinExistence type="predicted"/>
<accession>A0A0F9G211</accession>
<protein>
    <submittedName>
        <fullName evidence="1">Uncharacterized protein</fullName>
    </submittedName>
</protein>
<comment type="caution">
    <text evidence="1">The sequence shown here is derived from an EMBL/GenBank/DDBJ whole genome shotgun (WGS) entry which is preliminary data.</text>
</comment>
<sequence>MTYIIKRKLQGVLGDDVDTNEMAALIQHTQDSAVEYIVNQDSLTVNNLVVKKTNKIPVGTDKYPAANPSSTAISSVIETKDIVSNNLNVTYNCIKLADGFYMMGYRDNDFDGHVVTFALTESTGNIGGTVDWEFLNAETAASVSIIKISGTTYAIVYSAAQSANIIRVGTFTVSDAGVITKSFIDSLTLPVTNDEPQMGSDIIHISGDVYAIVYSEMASVNPSLGVVVTVTIDSAGAISNSVVDSLDFAAVSRGDVSIVKVGTTDFYAIAYLDNSSDPVVTTVDIDSAGAIAAAVTDTQVLANITGATGNIVRVPGTDFYAVIVDNFGNPGTIYTVSISSSGAITIKGSGFYDLNTAGSGRILAVRDNLFTVVYSGVDNDGFIVTVPINSDGTVGAIADSPRPCLCAKVNRGGKRSAANRPIQIAREGLGAISYDDPVGSIS</sequence>
<dbReference type="AlphaFoldDB" id="A0A0F9G211"/>
<gene>
    <name evidence="1" type="ORF">LCGC14_1964460</name>
</gene>
<name>A0A0F9G211_9ZZZZ</name>
<dbReference type="EMBL" id="LAZR01021689">
    <property type="protein sequence ID" value="KKL84466.1"/>
    <property type="molecule type" value="Genomic_DNA"/>
</dbReference>
<reference evidence="1" key="1">
    <citation type="journal article" date="2015" name="Nature">
        <title>Complex archaea that bridge the gap between prokaryotes and eukaryotes.</title>
        <authorList>
            <person name="Spang A."/>
            <person name="Saw J.H."/>
            <person name="Jorgensen S.L."/>
            <person name="Zaremba-Niedzwiedzka K."/>
            <person name="Martijn J."/>
            <person name="Lind A.E."/>
            <person name="van Eijk R."/>
            <person name="Schleper C."/>
            <person name="Guy L."/>
            <person name="Ettema T.J."/>
        </authorList>
    </citation>
    <scope>NUCLEOTIDE SEQUENCE</scope>
</reference>
<organism evidence="1">
    <name type="scientific">marine sediment metagenome</name>
    <dbReference type="NCBI Taxonomy" id="412755"/>
    <lineage>
        <taxon>unclassified sequences</taxon>
        <taxon>metagenomes</taxon>
        <taxon>ecological metagenomes</taxon>
    </lineage>
</organism>